<accession>A0ACC6P5K2</accession>
<organism evidence="1 2">
    <name type="scientific">Amphibiibacter pelophylacis</name>
    <dbReference type="NCBI Taxonomy" id="1799477"/>
    <lineage>
        <taxon>Bacteria</taxon>
        <taxon>Pseudomonadati</taxon>
        <taxon>Pseudomonadota</taxon>
        <taxon>Betaproteobacteria</taxon>
        <taxon>Burkholderiales</taxon>
        <taxon>Sphaerotilaceae</taxon>
        <taxon>Amphibiibacter</taxon>
    </lineage>
</organism>
<reference evidence="1" key="1">
    <citation type="submission" date="2023-10" db="EMBL/GenBank/DDBJ databases">
        <title>Amphibacter perezi, gen. nov., sp. nov. a novel taxa of the family Comamonadaceae, class Betaproteobacteria isolated from the skin microbiota of Pelophylax perezi from different populations.</title>
        <authorList>
            <person name="Costa S."/>
            <person name="Proenca D.N."/>
            <person name="Lopes I."/>
            <person name="Morais P.V."/>
        </authorList>
    </citation>
    <scope>NUCLEOTIDE SEQUENCE</scope>
    <source>
        <strain evidence="1">SL12-8</strain>
    </source>
</reference>
<proteinExistence type="predicted"/>
<dbReference type="EMBL" id="JAWDIE010000029">
    <property type="protein sequence ID" value="MEJ7139475.1"/>
    <property type="molecule type" value="Genomic_DNA"/>
</dbReference>
<protein>
    <submittedName>
        <fullName evidence="1">Uncharacterized protein</fullName>
    </submittedName>
</protein>
<comment type="caution">
    <text evidence="1">The sequence shown here is derived from an EMBL/GenBank/DDBJ whole genome shotgun (WGS) entry which is preliminary data.</text>
</comment>
<evidence type="ECO:0000313" key="2">
    <source>
        <dbReference type="Proteomes" id="UP001364695"/>
    </source>
</evidence>
<gene>
    <name evidence="1" type="ORF">RV045_13700</name>
</gene>
<evidence type="ECO:0000313" key="1">
    <source>
        <dbReference type="EMBL" id="MEJ7139475.1"/>
    </source>
</evidence>
<keyword evidence="2" id="KW-1185">Reference proteome</keyword>
<name>A0ACC6P5K2_9BURK</name>
<dbReference type="Proteomes" id="UP001364695">
    <property type="component" value="Unassembled WGS sequence"/>
</dbReference>
<sequence>MTRFIPANAETREFPAAAVVAYCYQSDRGPAFVAYKGRQSKPARFCAFPSEERRDANLADFVKQQTEAEDWKRARRETGHGLAVGDIVYSCWGYEQTNVDFFEVVRVPSGRSAVVRQIEKEVTESGAGSMSGRAIAKPGQFQATAKEATHRAAGLHCLTGGKSAPGSLSKWDGRPLSVSWYA</sequence>